<gene>
    <name evidence="4" type="primary">Necator_chrIII.g13116</name>
    <name evidence="4" type="ORF">RB195_012349</name>
</gene>
<sequence length="928" mass="101426">MTAKRRLASLVSARLALDRFVFFSMLFDVLLGGRKICFMVVGFECTGVCMSAEEMPPNMSNLGKKKNKREKMAQPVQPVHPQPHKSPSPEPSLTAAMKDETSATCTILSMELEGATCDAEQELFLVEPPLFSVNPLNTGHKIMEVPALTTPRAPPRPSRDRASSVNYLKGQIARSQPVPTSTFSSTVVEFVHDVTLQHQSQAQMVEKVEWVELHSIEKAGQPSRRMELIVLGLARGFQVWTLNESGDCEEVMSERQGPIRAFVPLSSNFELRNGELDLFADQRPMVAMVDTYTTVPDRQYCSVSIVSLTSGKGVRRIGFEEPVCGLNTAARYLVMSLSTRLVVHDVVTLAEMRSIRVVQPPETCAPAVALNQQFIAFADFKLNPDIQSCGGMCLDVDDAPATYANQVFSVAKALSRTVTSSVTGVGGSKAGEVPMGIVTVIDLEREAEEGNETAAVMAHFAAHSEPLSSMTWSPDGRLLLTTDTSACVFHIFSILTHPYTPLLSAVQHLYRLRRGTTIAKVVSCAFSLDCRWLSICTNHGTCHVFAISPYGGKPSRRTHGQHFTNKDSRFLRSAGLVGNVDTQAILPPRTRSLSGATPLSSSRFLFIREHPCMWNRTMARSTANPRIGPHPPPVLLDSVKKIRSQLSATNLIALGKDLAPLALTAVGASGGSKRRASVDLPRVSLAYSSRTAATARSPSLLIASADGGIVCEYELHPRVLGSMSTEDPPQIDVLPAAMWTLQRTKNNADMPPPLQPGSPLITWLVPDKKRQRSTREPETWIPQVEVCTYSGPHRRLWMGPQFKFFEYREENTSAELMTPSESRHSLSSIKSIPVVIGGAGSSSSNSDATRIECGSWASEVSMPMGDQVIAGGDITEQIADAMRDVEFDDPQPAAGDVFFDTHSPGIKRKPSKTKTAVDEEDLDFDDFR</sequence>
<proteinExistence type="predicted"/>
<dbReference type="EMBL" id="JAVFWL010000003">
    <property type="protein sequence ID" value="KAK6746179.1"/>
    <property type="molecule type" value="Genomic_DNA"/>
</dbReference>
<accession>A0ABR1D6N0</accession>
<keyword evidence="2" id="KW-0472">Membrane</keyword>
<dbReference type="InterPro" id="IPR015943">
    <property type="entry name" value="WD40/YVTN_repeat-like_dom_sf"/>
</dbReference>
<protein>
    <recommendedName>
        <fullName evidence="3">BCAS3 WD40 domain-containing protein</fullName>
    </recommendedName>
</protein>
<dbReference type="PANTHER" id="PTHR13268">
    <property type="entry name" value="BREAST CARCINOMA AMPLIFIED SEQUENCE 3"/>
    <property type="match status" value="1"/>
</dbReference>
<evidence type="ECO:0000256" key="1">
    <source>
        <dbReference type="SAM" id="MobiDB-lite"/>
    </source>
</evidence>
<evidence type="ECO:0000313" key="4">
    <source>
        <dbReference type="EMBL" id="KAK6746179.1"/>
    </source>
</evidence>
<dbReference type="InterPro" id="IPR048382">
    <property type="entry name" value="BCAS3_WD40"/>
</dbReference>
<evidence type="ECO:0000259" key="3">
    <source>
        <dbReference type="Pfam" id="PF21034"/>
    </source>
</evidence>
<comment type="caution">
    <text evidence="4">The sequence shown here is derived from an EMBL/GenBank/DDBJ whole genome shotgun (WGS) entry which is preliminary data.</text>
</comment>
<feature type="compositionally biased region" description="Pro residues" evidence="1">
    <location>
        <begin position="78"/>
        <end position="90"/>
    </location>
</feature>
<reference evidence="4 5" key="1">
    <citation type="submission" date="2023-08" db="EMBL/GenBank/DDBJ databases">
        <title>A Necator americanus chromosomal reference genome.</title>
        <authorList>
            <person name="Ilik V."/>
            <person name="Petrzelkova K.J."/>
            <person name="Pardy F."/>
            <person name="Fuh T."/>
            <person name="Niatou-Singa F.S."/>
            <person name="Gouil Q."/>
            <person name="Baker L."/>
            <person name="Ritchie M.E."/>
            <person name="Jex A.R."/>
            <person name="Gazzola D."/>
            <person name="Li H."/>
            <person name="Toshio Fujiwara R."/>
            <person name="Zhan B."/>
            <person name="Aroian R.V."/>
            <person name="Pafco B."/>
            <person name="Schwarz E.M."/>
        </authorList>
    </citation>
    <scope>NUCLEOTIDE SEQUENCE [LARGE SCALE GENOMIC DNA]</scope>
    <source>
        <strain evidence="4 5">Aroian</strain>
        <tissue evidence="4">Whole animal</tissue>
    </source>
</reference>
<dbReference type="SUPFAM" id="SSF101908">
    <property type="entry name" value="Putative isomerase YbhE"/>
    <property type="match status" value="1"/>
</dbReference>
<dbReference type="Pfam" id="PF21034">
    <property type="entry name" value="BCAS3_WD40"/>
    <property type="match status" value="1"/>
</dbReference>
<dbReference type="InterPro" id="IPR045142">
    <property type="entry name" value="BCAS3-like"/>
</dbReference>
<feature type="compositionally biased region" description="Acidic residues" evidence="1">
    <location>
        <begin position="918"/>
        <end position="928"/>
    </location>
</feature>
<organism evidence="4 5">
    <name type="scientific">Necator americanus</name>
    <name type="common">Human hookworm</name>
    <dbReference type="NCBI Taxonomy" id="51031"/>
    <lineage>
        <taxon>Eukaryota</taxon>
        <taxon>Metazoa</taxon>
        <taxon>Ecdysozoa</taxon>
        <taxon>Nematoda</taxon>
        <taxon>Chromadorea</taxon>
        <taxon>Rhabditida</taxon>
        <taxon>Rhabditina</taxon>
        <taxon>Rhabditomorpha</taxon>
        <taxon>Strongyloidea</taxon>
        <taxon>Ancylostomatidae</taxon>
        <taxon>Bunostominae</taxon>
        <taxon>Necator</taxon>
    </lineage>
</organism>
<evidence type="ECO:0000313" key="5">
    <source>
        <dbReference type="Proteomes" id="UP001303046"/>
    </source>
</evidence>
<feature type="transmembrane region" description="Helical" evidence="2">
    <location>
        <begin position="20"/>
        <end position="43"/>
    </location>
</feature>
<feature type="region of interest" description="Disordered" evidence="1">
    <location>
        <begin position="59"/>
        <end position="92"/>
    </location>
</feature>
<dbReference type="Proteomes" id="UP001303046">
    <property type="component" value="Unassembled WGS sequence"/>
</dbReference>
<keyword evidence="2" id="KW-1133">Transmembrane helix</keyword>
<keyword evidence="2" id="KW-0812">Transmembrane</keyword>
<evidence type="ECO:0000256" key="2">
    <source>
        <dbReference type="SAM" id="Phobius"/>
    </source>
</evidence>
<dbReference type="Gene3D" id="2.130.10.10">
    <property type="entry name" value="YVTN repeat-like/Quinoprotein amine dehydrogenase"/>
    <property type="match status" value="1"/>
</dbReference>
<feature type="domain" description="BCAS3 WD40" evidence="3">
    <location>
        <begin position="203"/>
        <end position="578"/>
    </location>
</feature>
<dbReference type="PANTHER" id="PTHR13268:SF0">
    <property type="entry name" value="BCAS3 MICROTUBULE ASSOCIATED CELL MIGRATION FACTOR"/>
    <property type="match status" value="1"/>
</dbReference>
<keyword evidence="5" id="KW-1185">Reference proteome</keyword>
<name>A0ABR1D6N0_NECAM</name>
<feature type="region of interest" description="Disordered" evidence="1">
    <location>
        <begin position="899"/>
        <end position="928"/>
    </location>
</feature>